<dbReference type="AlphaFoldDB" id="A0A645DBZ5"/>
<accession>A0A645DBZ5</accession>
<gene>
    <name evidence="1" type="ORF">SDC9_133933</name>
</gene>
<organism evidence="1">
    <name type="scientific">bioreactor metagenome</name>
    <dbReference type="NCBI Taxonomy" id="1076179"/>
    <lineage>
        <taxon>unclassified sequences</taxon>
        <taxon>metagenomes</taxon>
        <taxon>ecological metagenomes</taxon>
    </lineage>
</organism>
<dbReference type="EMBL" id="VSSQ01034786">
    <property type="protein sequence ID" value="MPM86841.1"/>
    <property type="molecule type" value="Genomic_DNA"/>
</dbReference>
<name>A0A645DBZ5_9ZZZZ</name>
<sequence length="240" mass="25726">MSRVLLQLPPRDQGPDGRVRLEVLQHLHHAHAGVVNVSHGGYDAQGNAVLVGVEKAAADAPGGGRADEHPAHAGGAFQTEPVAEPFPAQGNDLLGAHGDLHGVQFLLHAQLLRQQRVHAVGQNHRVRLHFLLTGDDPADLTASDNEIVHPDTADIHGALGLRLLSQPSVKFAAQDGVGRRPRRPRRLRRFTPVLHRGDAGFGHQRNPFLGDSALHRGTRGKVGNNLRQAVAVDAPSGYIL</sequence>
<protein>
    <submittedName>
        <fullName evidence="1">Uncharacterized protein</fullName>
    </submittedName>
</protein>
<comment type="caution">
    <text evidence="1">The sequence shown here is derived from an EMBL/GenBank/DDBJ whole genome shotgun (WGS) entry which is preliminary data.</text>
</comment>
<evidence type="ECO:0000313" key="1">
    <source>
        <dbReference type="EMBL" id="MPM86841.1"/>
    </source>
</evidence>
<reference evidence="1" key="1">
    <citation type="submission" date="2019-08" db="EMBL/GenBank/DDBJ databases">
        <authorList>
            <person name="Kucharzyk K."/>
            <person name="Murdoch R.W."/>
            <person name="Higgins S."/>
            <person name="Loffler F."/>
        </authorList>
    </citation>
    <scope>NUCLEOTIDE SEQUENCE</scope>
</reference>
<proteinExistence type="predicted"/>